<evidence type="ECO:0000256" key="1">
    <source>
        <dbReference type="SAM" id="MobiDB-lite"/>
    </source>
</evidence>
<name>K0K228_SACES</name>
<dbReference type="EMBL" id="HE804045">
    <property type="protein sequence ID" value="CCH30929.1"/>
    <property type="molecule type" value="Genomic_DNA"/>
</dbReference>
<gene>
    <name evidence="2" type="ordered locus">BN6_36340</name>
</gene>
<dbReference type="AlphaFoldDB" id="K0K228"/>
<dbReference type="eggNOG" id="COG5606">
    <property type="taxonomic scope" value="Bacteria"/>
</dbReference>
<dbReference type="Proteomes" id="UP000006281">
    <property type="component" value="Chromosome"/>
</dbReference>
<organism evidence="2 3">
    <name type="scientific">Saccharothrix espanaensis (strain ATCC 51144 / DSM 44229 / JCM 9112 / NBRC 15066 / NRRL 15764)</name>
    <dbReference type="NCBI Taxonomy" id="1179773"/>
    <lineage>
        <taxon>Bacteria</taxon>
        <taxon>Bacillati</taxon>
        <taxon>Actinomycetota</taxon>
        <taxon>Actinomycetes</taxon>
        <taxon>Pseudonocardiales</taxon>
        <taxon>Pseudonocardiaceae</taxon>
        <taxon>Saccharothrix</taxon>
    </lineage>
</organism>
<protein>
    <submittedName>
        <fullName evidence="2">Uncharacterized protein</fullName>
    </submittedName>
</protein>
<proteinExistence type="predicted"/>
<dbReference type="OrthoDB" id="4319500at2"/>
<dbReference type="BioCyc" id="SESP1179773:BN6_RS17605-MONOMER"/>
<accession>K0K228</accession>
<keyword evidence="3" id="KW-1185">Reference proteome</keyword>
<evidence type="ECO:0000313" key="2">
    <source>
        <dbReference type="EMBL" id="CCH30929.1"/>
    </source>
</evidence>
<evidence type="ECO:0000313" key="3">
    <source>
        <dbReference type="Proteomes" id="UP000006281"/>
    </source>
</evidence>
<dbReference type="PATRIC" id="fig|1179773.3.peg.3634"/>
<dbReference type="RefSeq" id="WP_015101041.1">
    <property type="nucleotide sequence ID" value="NC_019673.1"/>
</dbReference>
<dbReference type="KEGG" id="sesp:BN6_36340"/>
<sequence length="368" mass="39776">MVDQPGVRNELHGQPHGPTVQAGSIGNLWLTSGERAGERPADLFAAAASRAREFVLAAHDLPGAVALDQLTEDVRDLARAQPRVSPDQVLAHVVQAQRAAFALLDTCRNPGVRRRLYFLAGIVGAMLARAAHECGDPRGAGLHARVAFQCAEHADHDGLRARVRALQAAVAYWCGRPHEALRHARSGAVFAERAGSTMAARLPVSEARAWAVLGDVRRTLDALRRAERAWERVRPDELDEFGGVCAFTWSRHLHFAANALTWLTGEAVAVERYATAAVAAYGDRSTAEWAFGSHAGAHTDLAIARLRRHDLPGAAEALAPVLDLPPPLRISTIVLAVRRVRQHLPAARSDLHERVATFARTPLDALSS</sequence>
<dbReference type="HOGENOM" id="CLU_836571_0_0_11"/>
<feature type="region of interest" description="Disordered" evidence="1">
    <location>
        <begin position="1"/>
        <end position="24"/>
    </location>
</feature>
<reference evidence="2 3" key="1">
    <citation type="journal article" date="2012" name="BMC Genomics">
        <title>Complete genome sequence of Saccharothrix espanaensis DSM 44229T and comparison to the other completely sequenced Pseudonocardiaceae.</title>
        <authorList>
            <person name="Strobel T."/>
            <person name="Al-Dilaimi A."/>
            <person name="Blom J."/>
            <person name="Gessner A."/>
            <person name="Kalinowski J."/>
            <person name="Luzhetska M."/>
            <person name="Puhler A."/>
            <person name="Szczepanowski R."/>
            <person name="Bechthold A."/>
            <person name="Ruckert C."/>
        </authorList>
    </citation>
    <scope>NUCLEOTIDE SEQUENCE [LARGE SCALE GENOMIC DNA]</scope>
    <source>
        <strain evidence="3">ATCC 51144 / DSM 44229 / JCM 9112 / NBRC 15066 / NRRL 15764</strain>
    </source>
</reference>
<dbReference type="STRING" id="1179773.BN6_36340"/>